<keyword evidence="4 9" id="KW-0521">NADP</keyword>
<dbReference type="FunFam" id="3.30.460.30:FF:000001">
    <property type="entry name" value="Glutamyl-tRNA reductase"/>
    <property type="match status" value="1"/>
</dbReference>
<dbReference type="Pfam" id="PF01488">
    <property type="entry name" value="Shikimate_DH"/>
    <property type="match status" value="1"/>
</dbReference>
<dbReference type="EMBL" id="FOGL01000009">
    <property type="protein sequence ID" value="SER75155.1"/>
    <property type="molecule type" value="Genomic_DNA"/>
</dbReference>
<dbReference type="GO" id="GO:0019353">
    <property type="term" value="P:protoporphyrinogen IX biosynthetic process from glutamate"/>
    <property type="evidence" value="ECO:0007669"/>
    <property type="project" value="TreeGrafter"/>
</dbReference>
<dbReference type="CDD" id="cd05213">
    <property type="entry name" value="NAD_bind_Glutamyl_tRNA_reduct"/>
    <property type="match status" value="1"/>
</dbReference>
<proteinExistence type="inferred from homology"/>
<evidence type="ECO:0000313" key="18">
    <source>
        <dbReference type="EMBL" id="SER75155.1"/>
    </source>
</evidence>
<evidence type="ECO:0000256" key="6">
    <source>
        <dbReference type="ARBA" id="ARBA00023244"/>
    </source>
</evidence>
<dbReference type="InterPro" id="IPR015896">
    <property type="entry name" value="4pyrrol_synth_GluRdtase_dimer"/>
</dbReference>
<dbReference type="NCBIfam" id="NF000744">
    <property type="entry name" value="PRK00045.1-3"/>
    <property type="match status" value="1"/>
</dbReference>
<feature type="domain" description="Glutamyl-tRNA reductase N-terminal" evidence="17">
    <location>
        <begin position="7"/>
        <end position="156"/>
    </location>
</feature>
<comment type="catalytic activity">
    <reaction evidence="7 9 14">
        <text>(S)-4-amino-5-oxopentanoate + tRNA(Glu) + NADP(+) = L-glutamyl-tRNA(Glu) + NADPH + H(+)</text>
        <dbReference type="Rhea" id="RHEA:12344"/>
        <dbReference type="Rhea" id="RHEA-COMP:9663"/>
        <dbReference type="Rhea" id="RHEA-COMP:9680"/>
        <dbReference type="ChEBI" id="CHEBI:15378"/>
        <dbReference type="ChEBI" id="CHEBI:57501"/>
        <dbReference type="ChEBI" id="CHEBI:57783"/>
        <dbReference type="ChEBI" id="CHEBI:58349"/>
        <dbReference type="ChEBI" id="CHEBI:78442"/>
        <dbReference type="ChEBI" id="CHEBI:78520"/>
        <dbReference type="EC" id="1.2.1.70"/>
    </reaction>
</comment>
<dbReference type="SUPFAM" id="SSF69742">
    <property type="entry name" value="Glutamyl tRNA-reductase catalytic, N-terminal domain"/>
    <property type="match status" value="1"/>
</dbReference>
<dbReference type="SUPFAM" id="SSF69075">
    <property type="entry name" value="Glutamyl tRNA-reductase dimerization domain"/>
    <property type="match status" value="1"/>
</dbReference>
<evidence type="ECO:0000256" key="12">
    <source>
        <dbReference type="PIRSR" id="PIRSR000445-3"/>
    </source>
</evidence>
<organism evidence="18 19">
    <name type="scientific">Gracilibacillus ureilyticus</name>
    <dbReference type="NCBI Taxonomy" id="531814"/>
    <lineage>
        <taxon>Bacteria</taxon>
        <taxon>Bacillati</taxon>
        <taxon>Bacillota</taxon>
        <taxon>Bacilli</taxon>
        <taxon>Bacillales</taxon>
        <taxon>Bacillaceae</taxon>
        <taxon>Gracilibacillus</taxon>
    </lineage>
</organism>
<evidence type="ECO:0000256" key="14">
    <source>
        <dbReference type="RuleBase" id="RU000584"/>
    </source>
</evidence>
<dbReference type="InterPro" id="IPR036453">
    <property type="entry name" value="GluRdtase_dimer_dom_sf"/>
</dbReference>
<dbReference type="EC" id="1.2.1.70" evidence="3 9"/>
<comment type="domain">
    <text evidence="9">Possesses an unusual extended V-shaped dimeric structure with each monomer consisting of three distinct domains arranged along a curved 'spinal' alpha-helix. The N-terminal catalytic domain specifically recognizes the glutamate moiety of the substrate. The second domain is the NADPH-binding domain, and the third C-terminal domain is responsible for dimerization.</text>
</comment>
<evidence type="ECO:0000256" key="10">
    <source>
        <dbReference type="PIRSR" id="PIRSR000445-1"/>
    </source>
</evidence>
<comment type="function">
    <text evidence="9">Catalyzes the NADPH-dependent reduction of glutamyl-tRNA(Glu) to glutamate 1-semialdehyde (GSA).</text>
</comment>
<dbReference type="Gene3D" id="3.40.50.720">
    <property type="entry name" value="NAD(P)-binding Rossmann-like Domain"/>
    <property type="match status" value="1"/>
</dbReference>
<dbReference type="SUPFAM" id="SSF51735">
    <property type="entry name" value="NAD(P)-binding Rossmann-fold domains"/>
    <property type="match status" value="1"/>
</dbReference>
<keyword evidence="5 9" id="KW-0560">Oxidoreductase</keyword>
<dbReference type="FunFam" id="3.40.50.720:FF:000031">
    <property type="entry name" value="Glutamyl-tRNA reductase"/>
    <property type="match status" value="1"/>
</dbReference>
<dbReference type="RefSeq" id="WP_089740790.1">
    <property type="nucleotide sequence ID" value="NZ_FOGL01000009.1"/>
</dbReference>
<feature type="binding site" evidence="9 11">
    <location>
        <position position="109"/>
    </location>
    <ligand>
        <name>substrate</name>
    </ligand>
</feature>
<evidence type="ECO:0000256" key="7">
    <source>
        <dbReference type="ARBA" id="ARBA00047464"/>
    </source>
</evidence>
<dbReference type="InterPro" id="IPR036343">
    <property type="entry name" value="GluRdtase_N_sf"/>
</dbReference>
<dbReference type="HAMAP" id="MF_00087">
    <property type="entry name" value="Glu_tRNA_reductase"/>
    <property type="match status" value="1"/>
</dbReference>
<evidence type="ECO:0000313" key="19">
    <source>
        <dbReference type="Proteomes" id="UP000199687"/>
    </source>
</evidence>
<evidence type="ECO:0000256" key="11">
    <source>
        <dbReference type="PIRSR" id="PIRSR000445-2"/>
    </source>
</evidence>
<evidence type="ECO:0000256" key="9">
    <source>
        <dbReference type="HAMAP-Rule" id="MF_00087"/>
    </source>
</evidence>
<feature type="domain" description="Tetrapyrrole biosynthesis glutamyl-tRNA reductase dimerisation" evidence="15">
    <location>
        <begin position="322"/>
        <end position="419"/>
    </location>
</feature>
<dbReference type="NCBIfam" id="TIGR01035">
    <property type="entry name" value="hemA"/>
    <property type="match status" value="1"/>
</dbReference>
<keyword evidence="19" id="KW-1185">Reference proteome</keyword>
<dbReference type="PROSITE" id="PS00747">
    <property type="entry name" value="GLUTR"/>
    <property type="match status" value="1"/>
</dbReference>
<dbReference type="OrthoDB" id="110209at2"/>
<sequence>MHIITAGINYRTAPVEVREMLAFREDMLVEAMTELKGRKSVLENVIISTCNRTEIYAVVDQLHTGRYFLKQFLADWFGIEKDLFVPHLIIYENEAAVEHLFRVSCGLESMIMGETQILGQVKEAFFQGQTNGTTGTILNELFKQAITIGKRSQRETNINENAVSVSYAAVELAKKIFTDLHDKHVVIIGAGKMGELAAKNLFGSGVNKVTVVNRTIEKAVQLAAQFDGTAKSTEELSDTLVHADIVISSTGSDDFIITKDSYKQIEKKRKGRPLFLVDIAVPRDLDPELSHLDNVFLYDIDDLQTVVDANLEARKEAAEEIEIWIEAEIVSFNTWLQTLGVVPIITALREQALSIQQETMQSIERKMPNLTDRERKVLNKHTKSIVNQMLKQPILQAKELAGQKDAEESLALFKKIFDLEDKVEEDAEKVISFEKSNEKAYRKLKNVSTH</sequence>
<feature type="binding site" evidence="9 11">
    <location>
        <position position="120"/>
    </location>
    <ligand>
        <name>substrate</name>
    </ligand>
</feature>
<dbReference type="STRING" id="531814.SAMN04487944_109115"/>
<evidence type="ECO:0000259" key="15">
    <source>
        <dbReference type="Pfam" id="PF00745"/>
    </source>
</evidence>
<evidence type="ECO:0000256" key="4">
    <source>
        <dbReference type="ARBA" id="ARBA00022857"/>
    </source>
</evidence>
<dbReference type="UniPathway" id="UPA00251">
    <property type="reaction ID" value="UER00316"/>
</dbReference>
<dbReference type="Pfam" id="PF00745">
    <property type="entry name" value="GlutR_dimer"/>
    <property type="match status" value="1"/>
</dbReference>
<comment type="pathway">
    <text evidence="1 9 14">Porphyrin-containing compound metabolism; protoporphyrin-IX biosynthesis; 5-aminolevulinate from L-glutamyl-tRNA(Glu): step 1/2.</text>
</comment>
<dbReference type="GO" id="GO:0008883">
    <property type="term" value="F:glutamyl-tRNA reductase activity"/>
    <property type="evidence" value="ECO:0007669"/>
    <property type="project" value="UniProtKB-UniRule"/>
</dbReference>
<dbReference type="InterPro" id="IPR015895">
    <property type="entry name" value="4pyrrol_synth_GluRdtase_N"/>
</dbReference>
<comment type="subunit">
    <text evidence="9">Homodimer.</text>
</comment>
<name>A0A1H9RRS7_9BACI</name>
<accession>A0A1H9RRS7</accession>
<dbReference type="GO" id="GO:0050661">
    <property type="term" value="F:NADP binding"/>
    <property type="evidence" value="ECO:0007669"/>
    <property type="project" value="InterPro"/>
</dbReference>
<dbReference type="Proteomes" id="UP000199687">
    <property type="component" value="Unassembled WGS sequence"/>
</dbReference>
<dbReference type="InterPro" id="IPR036291">
    <property type="entry name" value="NAD(P)-bd_dom_sf"/>
</dbReference>
<dbReference type="PANTHER" id="PTHR43013:SF1">
    <property type="entry name" value="GLUTAMYL-TRNA REDUCTASE"/>
    <property type="match status" value="1"/>
</dbReference>
<gene>
    <name evidence="9" type="primary">hemA</name>
    <name evidence="18" type="ORF">SAMN04487944_109115</name>
</gene>
<protein>
    <recommendedName>
        <fullName evidence="8 9">Glutamyl-tRNA reductase</fullName>
        <shortName evidence="9">GluTR</shortName>
        <ecNumber evidence="3 9">1.2.1.70</ecNumber>
    </recommendedName>
</protein>
<evidence type="ECO:0000259" key="16">
    <source>
        <dbReference type="Pfam" id="PF01488"/>
    </source>
</evidence>
<dbReference type="PIRSF" id="PIRSF000445">
    <property type="entry name" value="4pyrrol_synth_GluRdtase"/>
    <property type="match status" value="1"/>
</dbReference>
<dbReference type="InterPro" id="IPR006151">
    <property type="entry name" value="Shikm_DH/Glu-tRNA_Rdtase"/>
</dbReference>
<feature type="binding site" evidence="9 11">
    <location>
        <begin position="49"/>
        <end position="52"/>
    </location>
    <ligand>
        <name>substrate</name>
    </ligand>
</feature>
<evidence type="ECO:0000256" key="5">
    <source>
        <dbReference type="ARBA" id="ARBA00023002"/>
    </source>
</evidence>
<dbReference type="Gene3D" id="3.30.460.30">
    <property type="entry name" value="Glutamyl-tRNA reductase, N-terminal domain"/>
    <property type="match status" value="1"/>
</dbReference>
<evidence type="ECO:0000256" key="3">
    <source>
        <dbReference type="ARBA" id="ARBA00012970"/>
    </source>
</evidence>
<evidence type="ECO:0000256" key="13">
    <source>
        <dbReference type="PIRSR" id="PIRSR000445-4"/>
    </source>
</evidence>
<evidence type="ECO:0000256" key="1">
    <source>
        <dbReference type="ARBA" id="ARBA00005059"/>
    </source>
</evidence>
<reference evidence="18 19" key="1">
    <citation type="submission" date="2016-10" db="EMBL/GenBank/DDBJ databases">
        <authorList>
            <person name="de Groot N.N."/>
        </authorList>
    </citation>
    <scope>NUCLEOTIDE SEQUENCE [LARGE SCALE GENOMIC DNA]</scope>
    <source>
        <strain evidence="18 19">CGMCC 1.7727</strain>
    </source>
</reference>
<dbReference type="PANTHER" id="PTHR43013">
    <property type="entry name" value="GLUTAMYL-TRNA REDUCTASE"/>
    <property type="match status" value="1"/>
</dbReference>
<evidence type="ECO:0000259" key="17">
    <source>
        <dbReference type="Pfam" id="PF05201"/>
    </source>
</evidence>
<feature type="binding site" evidence="9 11">
    <location>
        <begin position="114"/>
        <end position="116"/>
    </location>
    <ligand>
        <name>substrate</name>
    </ligand>
</feature>
<feature type="binding site" evidence="9 12">
    <location>
        <begin position="189"/>
        <end position="194"/>
    </location>
    <ligand>
        <name>NADP(+)</name>
        <dbReference type="ChEBI" id="CHEBI:58349"/>
    </ligand>
</feature>
<dbReference type="Pfam" id="PF05201">
    <property type="entry name" value="GlutR_N"/>
    <property type="match status" value="1"/>
</dbReference>
<dbReference type="InterPro" id="IPR018214">
    <property type="entry name" value="GluRdtase_CS"/>
</dbReference>
<comment type="miscellaneous">
    <text evidence="9">During catalysis, the active site Cys acts as a nucleophile attacking the alpha-carbonyl group of tRNA-bound glutamate with the formation of a thioester intermediate between enzyme and glutamate, and the concomitant release of tRNA(Glu). The thioester intermediate is finally reduced by direct hydride transfer from NADPH, to form the product GSA.</text>
</comment>
<evidence type="ECO:0000256" key="8">
    <source>
        <dbReference type="ARBA" id="ARBA00068659"/>
    </source>
</evidence>
<dbReference type="AlphaFoldDB" id="A0A1H9RRS7"/>
<feature type="site" description="Important for activity" evidence="9 13">
    <location>
        <position position="99"/>
    </location>
</feature>
<feature type="active site" description="Nucleophile" evidence="9 10">
    <location>
        <position position="50"/>
    </location>
</feature>
<feature type="domain" description="Quinate/shikimate 5-dehydrogenase/glutamyl-tRNA reductase" evidence="16">
    <location>
        <begin position="171"/>
        <end position="306"/>
    </location>
</feature>
<dbReference type="InterPro" id="IPR000343">
    <property type="entry name" value="4pyrrol_synth_GluRdtase"/>
</dbReference>
<keyword evidence="6 9" id="KW-0627">Porphyrin biosynthesis</keyword>
<evidence type="ECO:0000256" key="2">
    <source>
        <dbReference type="ARBA" id="ARBA00005916"/>
    </source>
</evidence>
<comment type="similarity">
    <text evidence="2 9 14">Belongs to the glutamyl-tRNA reductase family.</text>
</comment>